<dbReference type="GO" id="GO:0036430">
    <property type="term" value="F:CMP kinase activity"/>
    <property type="evidence" value="ECO:0007669"/>
    <property type="project" value="RHEA"/>
</dbReference>
<dbReference type="UniPathway" id="UPA00792"/>
<comment type="catalytic activity">
    <reaction evidence="7">
        <text>dCMP + ATP = dCDP + ADP</text>
        <dbReference type="Rhea" id="RHEA:25094"/>
        <dbReference type="ChEBI" id="CHEBI:30616"/>
        <dbReference type="ChEBI" id="CHEBI:57566"/>
        <dbReference type="ChEBI" id="CHEBI:58593"/>
        <dbReference type="ChEBI" id="CHEBI:456216"/>
        <dbReference type="EC" id="2.7.4.25"/>
    </reaction>
</comment>
<dbReference type="Pfam" id="PF02224">
    <property type="entry name" value="Cytidylate_kin"/>
    <property type="match status" value="1"/>
</dbReference>
<dbReference type="GO" id="GO:0005975">
    <property type="term" value="P:carbohydrate metabolic process"/>
    <property type="evidence" value="ECO:0007669"/>
    <property type="project" value="InterPro"/>
</dbReference>
<evidence type="ECO:0000256" key="2">
    <source>
        <dbReference type="ARBA" id="ARBA00008420"/>
    </source>
</evidence>
<dbReference type="PANTHER" id="PTHR43442">
    <property type="entry name" value="GLUCONOKINASE-RELATED"/>
    <property type="match status" value="1"/>
</dbReference>
<gene>
    <name evidence="12" type="ORF">NADFUDRAFT_74219</name>
</gene>
<evidence type="ECO:0000259" key="11">
    <source>
        <dbReference type="Pfam" id="PF02224"/>
    </source>
</evidence>
<dbReference type="SUPFAM" id="SSF52540">
    <property type="entry name" value="P-loop containing nucleoside triphosphate hydrolases"/>
    <property type="match status" value="1"/>
</dbReference>
<comment type="similarity">
    <text evidence="2 10">Belongs to the gluconokinase GntK/GntV family.</text>
</comment>
<keyword evidence="3 10" id="KW-0808">Transferase</keyword>
<dbReference type="InterPro" id="IPR011994">
    <property type="entry name" value="Cytidylate_kinase_dom"/>
</dbReference>
<comment type="pathway">
    <text evidence="1 10">Carbohydrate acid metabolism; D-gluconate degradation.</text>
</comment>
<accession>A0A1E3PLQ4</accession>
<dbReference type="GO" id="GO:0046316">
    <property type="term" value="F:gluconokinase activity"/>
    <property type="evidence" value="ECO:0007669"/>
    <property type="project" value="UniProtKB-EC"/>
</dbReference>
<feature type="domain" description="Cytidylate kinase" evidence="11">
    <location>
        <begin position="29"/>
        <end position="138"/>
    </location>
</feature>
<dbReference type="NCBIfam" id="TIGR01313">
    <property type="entry name" value="therm_gnt_kin"/>
    <property type="match status" value="1"/>
</dbReference>
<evidence type="ECO:0000256" key="6">
    <source>
        <dbReference type="ARBA" id="ARBA00022840"/>
    </source>
</evidence>
<evidence type="ECO:0000256" key="10">
    <source>
        <dbReference type="RuleBase" id="RU363066"/>
    </source>
</evidence>
<sequence>MTISHPSLISSSKGLESIANAKSPTIVIVGGPAGTGKTTVGEMLTASLNSAYIEGDQLHPEDNIKKMASGIPLTDDDRWGWLKTVAETSHKLCVKAAAKVNNDESDSSIYCVASCSALKKVYRETILDKIQEINSQSEIKARVFFVFLYADKQVLIARTSARKHHFMASTMVNSQFEIMQVPEGSELLEEGGNSLTVDTEGKSPEKITVEILERLHARSI</sequence>
<name>A0A1E3PLQ4_9ASCO</name>
<evidence type="ECO:0000256" key="5">
    <source>
        <dbReference type="ARBA" id="ARBA00022777"/>
    </source>
</evidence>
<dbReference type="OrthoDB" id="275177at2759"/>
<dbReference type="GO" id="GO:0005524">
    <property type="term" value="F:ATP binding"/>
    <property type="evidence" value="ECO:0007669"/>
    <property type="project" value="UniProtKB-KW"/>
</dbReference>
<evidence type="ECO:0000256" key="7">
    <source>
        <dbReference type="ARBA" id="ARBA00047615"/>
    </source>
</evidence>
<organism evidence="12 13">
    <name type="scientific">Nadsonia fulvescens var. elongata DSM 6958</name>
    <dbReference type="NCBI Taxonomy" id="857566"/>
    <lineage>
        <taxon>Eukaryota</taxon>
        <taxon>Fungi</taxon>
        <taxon>Dikarya</taxon>
        <taxon>Ascomycota</taxon>
        <taxon>Saccharomycotina</taxon>
        <taxon>Dipodascomycetes</taxon>
        <taxon>Dipodascales</taxon>
        <taxon>Dipodascales incertae sedis</taxon>
        <taxon>Nadsonia</taxon>
    </lineage>
</organism>
<dbReference type="Proteomes" id="UP000095009">
    <property type="component" value="Unassembled WGS sequence"/>
</dbReference>
<dbReference type="EC" id="2.7.1.12" evidence="10"/>
<evidence type="ECO:0000313" key="12">
    <source>
        <dbReference type="EMBL" id="ODQ65872.1"/>
    </source>
</evidence>
<keyword evidence="13" id="KW-1185">Reference proteome</keyword>
<keyword evidence="4 10" id="KW-0547">Nucleotide-binding</keyword>
<protein>
    <recommendedName>
        <fullName evidence="10">Gluconokinase</fullName>
        <ecNumber evidence="10">2.7.1.12</ecNumber>
    </recommendedName>
</protein>
<evidence type="ECO:0000256" key="3">
    <source>
        <dbReference type="ARBA" id="ARBA00022679"/>
    </source>
</evidence>
<comment type="catalytic activity">
    <reaction evidence="9">
        <text>CMP + ATP = CDP + ADP</text>
        <dbReference type="Rhea" id="RHEA:11600"/>
        <dbReference type="ChEBI" id="CHEBI:30616"/>
        <dbReference type="ChEBI" id="CHEBI:58069"/>
        <dbReference type="ChEBI" id="CHEBI:60377"/>
        <dbReference type="ChEBI" id="CHEBI:456216"/>
        <dbReference type="EC" id="2.7.4.25"/>
    </reaction>
</comment>
<dbReference type="InterPro" id="IPR006001">
    <property type="entry name" value="Therm_gnt_kin"/>
</dbReference>
<comment type="catalytic activity">
    <reaction evidence="8 10">
        <text>D-gluconate + ATP = 6-phospho-D-gluconate + ADP + H(+)</text>
        <dbReference type="Rhea" id="RHEA:19433"/>
        <dbReference type="ChEBI" id="CHEBI:15378"/>
        <dbReference type="ChEBI" id="CHEBI:18391"/>
        <dbReference type="ChEBI" id="CHEBI:30616"/>
        <dbReference type="ChEBI" id="CHEBI:58759"/>
        <dbReference type="ChEBI" id="CHEBI:456216"/>
        <dbReference type="EC" id="2.7.1.12"/>
    </reaction>
</comment>
<keyword evidence="5 10" id="KW-0418">Kinase</keyword>
<evidence type="ECO:0000256" key="8">
    <source>
        <dbReference type="ARBA" id="ARBA00048090"/>
    </source>
</evidence>
<evidence type="ECO:0000256" key="9">
    <source>
        <dbReference type="ARBA" id="ARBA00048478"/>
    </source>
</evidence>
<dbReference type="STRING" id="857566.A0A1E3PLQ4"/>
<dbReference type="GO" id="GO:0005737">
    <property type="term" value="C:cytoplasm"/>
    <property type="evidence" value="ECO:0007669"/>
    <property type="project" value="TreeGrafter"/>
</dbReference>
<reference evidence="12 13" key="1">
    <citation type="journal article" date="2016" name="Proc. Natl. Acad. Sci. U.S.A.">
        <title>Comparative genomics of biotechnologically important yeasts.</title>
        <authorList>
            <person name="Riley R."/>
            <person name="Haridas S."/>
            <person name="Wolfe K.H."/>
            <person name="Lopes M.R."/>
            <person name="Hittinger C.T."/>
            <person name="Goeker M."/>
            <person name="Salamov A.A."/>
            <person name="Wisecaver J.H."/>
            <person name="Long T.M."/>
            <person name="Calvey C.H."/>
            <person name="Aerts A.L."/>
            <person name="Barry K.W."/>
            <person name="Choi C."/>
            <person name="Clum A."/>
            <person name="Coughlan A.Y."/>
            <person name="Deshpande S."/>
            <person name="Douglass A.P."/>
            <person name="Hanson S.J."/>
            <person name="Klenk H.-P."/>
            <person name="LaButti K.M."/>
            <person name="Lapidus A."/>
            <person name="Lindquist E.A."/>
            <person name="Lipzen A.M."/>
            <person name="Meier-Kolthoff J.P."/>
            <person name="Ohm R.A."/>
            <person name="Otillar R.P."/>
            <person name="Pangilinan J.L."/>
            <person name="Peng Y."/>
            <person name="Rokas A."/>
            <person name="Rosa C.A."/>
            <person name="Scheuner C."/>
            <person name="Sibirny A.A."/>
            <person name="Slot J.C."/>
            <person name="Stielow J.B."/>
            <person name="Sun H."/>
            <person name="Kurtzman C.P."/>
            <person name="Blackwell M."/>
            <person name="Grigoriev I.V."/>
            <person name="Jeffries T.W."/>
        </authorList>
    </citation>
    <scope>NUCLEOTIDE SEQUENCE [LARGE SCALE GENOMIC DNA]</scope>
    <source>
        <strain evidence="12 13">DSM 6958</strain>
    </source>
</reference>
<dbReference type="CDD" id="cd02021">
    <property type="entry name" value="GntK"/>
    <property type="match status" value="1"/>
</dbReference>
<dbReference type="InterPro" id="IPR027417">
    <property type="entry name" value="P-loop_NTPase"/>
</dbReference>
<evidence type="ECO:0000256" key="1">
    <source>
        <dbReference type="ARBA" id="ARBA00004875"/>
    </source>
</evidence>
<evidence type="ECO:0000313" key="13">
    <source>
        <dbReference type="Proteomes" id="UP000095009"/>
    </source>
</evidence>
<dbReference type="GO" id="GO:0036431">
    <property type="term" value="F:dCMP kinase activity"/>
    <property type="evidence" value="ECO:0007669"/>
    <property type="project" value="InterPro"/>
</dbReference>
<dbReference type="AlphaFoldDB" id="A0A1E3PLQ4"/>
<dbReference type="PANTHER" id="PTHR43442:SF3">
    <property type="entry name" value="GLUCONOKINASE-RELATED"/>
    <property type="match status" value="1"/>
</dbReference>
<keyword evidence="6 10" id="KW-0067">ATP-binding</keyword>
<evidence type="ECO:0000256" key="4">
    <source>
        <dbReference type="ARBA" id="ARBA00022741"/>
    </source>
</evidence>
<proteinExistence type="inferred from homology"/>
<dbReference type="Gene3D" id="3.40.50.300">
    <property type="entry name" value="P-loop containing nucleotide triphosphate hydrolases"/>
    <property type="match status" value="1"/>
</dbReference>
<dbReference type="EMBL" id="KV454409">
    <property type="protein sequence ID" value="ODQ65872.1"/>
    <property type="molecule type" value="Genomic_DNA"/>
</dbReference>